<dbReference type="PANTHER" id="PTHR11319:SF35">
    <property type="entry name" value="OUTER MEMBRANE PROTEIN PMPC-RELATED"/>
    <property type="match status" value="1"/>
</dbReference>
<dbReference type="SUPFAM" id="SSF51126">
    <property type="entry name" value="Pectin lyase-like"/>
    <property type="match status" value="4"/>
</dbReference>
<sequence>MVFAAIIALIVAAQAADLNITCNLNLCPSGVRGDNYCDKECMFPYCGYDSSIVGDSQTQIFGSDCIWQCLFYNGCSSSHLGDGNCDSDCNIRECGYDLGDCGFCADGCYEFMLGGACDTACNVSSCYYDLGACDTCAENCTLNMTGDGFCDPECDNSNCNYDFGDCEGKICASGCYNYMVGDSICQKECHVESCNYDNFDCDCYPGCTTDLLGDGKCDSVCNSERCNYDNYDCGDCASGCYTSMLGDLECNEACNNNNCNWDYGDCGCADGCALSDYGSCKPECLVGKCAYDQLSDDLDKRCQDYTLVMFDLRQNLLWHDFDFLPGYNWCEEDSWKWDDATWQWYKCTEEMAFDYYSCNSLCEIKSCIYSWLNCWTEQSLYCYQTGCEWCYGPYYGECYQCKEGYFQWYGYCSLMCEYGYEPRQIMDSNTVCLPFIDTSTPENPKIFYATSIKSGDTSGGEGTLESPFETFATALAKIQHAYSILYLINDGTYEWAPVDHLYIISAWVYEESKPLNHGNNYDTGTLKYLKIASLDGSIITIKTALDKWNIHIEAWSGLQIEVENLIIDGYYTQSTCTGSEYCDYCPYVEQQIDASYKNDRGETISSSEFLPSSYCKWSSNVNLFGVYNGASLTLTNVTFQNWRTGYYAILESWGGSITLTNVNFDNIYIYSSEAAAVITVHDCGDSSYNCGFINYTNGNVTRINNGYEYADPIDFRGFIYAERTGYVSLKNINFMNNFVSIQTSSSFTSASLIALKVFRYLEIDNCNFNYNIADTGIVSIASKGLRFKTDINENKELIDLLLNHVHIHDSKFTKNYGKNYGILSASYQGELQNIKLENLVVDSNGVQSGPLIYVKNNEIKQEYLVDITKPVTLPSGQRTAAVYKARWFSAKYIEFTNNYQGGAGVLDVINLVNLEINDILIDSNGAPASEKKSVNSVILDYWIDNPDIYIKSTYTEAKTIDCISMAYLSGIVNASIFNINLTNNYCQENSPSFWVSKVKNGGISYLNCTGNQGSGDNPLCINVEGNMNLTVSNSVFYDNINHLSSGVGAIGTTIDLLNLTIENCIFKSNSAGYGGALLFQGQYLNLSNLLFETNDSPTQFGGAVYVYPQLITNKSGVYIQDCDFIKNKALSSGGAIYIEEANLGSSKIDFQMANCLFDGNSASSGAAIFIEKTAALSQSSTVSKSKFINNAASALGVFSALHYNGILTISDSEFSKNSAKLGAAIYINTNADSGSVKSQTIVKLCKITENSGDSIVCMDDLSQYSYLETHECIFDSNSGTAVALNYDHWVDSGSVFRYNSAIKRGGAVSMQNEALGESKNALFFNNTNRGTGGTVTISSQSIFKCNTCNFTNNYAGNSGGVFFVEQNSYFAIQNSIITKNSCMNKGSVMYLLGTSSAPSYINSTDIYRNYASGEGSIVLLDAAVSISNSKIHENEAENTSPGILLTLSSATISDSQMYSQTGKQGCFVYVSTQSYLAISNTDFTDGAASGSGGAIFSISSTINIKNCQFMNIYANSEGAILAYSDSILTIQGSSFWNTSSDTSGGIIGASQSSIWIQNSNFDMFSHSGIYGEKLHSLSIYDSRFDDGLGVYGGSIYCSTCSQVTIKNSEFSNCNATIGGAVYLVTQSDLLIQKTYVIENSKFIKNSATNGGAVYTNNVKLSVKNSELRENTALAAGSTLVGGVVQYGIGGGLCLNCRDVDICTFNLTNNLFIENEASYNGGAYSWNDIMPSVSGNTFTNNSAAYGSDVSSYPISMVPIDTSTGNSTRRLENTPVMASLNGIASGQITSIPLSIALIDHDGNVAKTDNSSQAELQPTDSLTTIGGITKVIAVQGVFYFNEFIIVGTPGNKTQIKVYTSAIDVSKAEKAHDNAVYNQEIFINVAFRLCQLGEATVGDICKVCEANYYSLNPKNPSCLACPDGGICYGNYTMAPKSGYWRDNKYTNIFWKCPNSDACLGSTNPNNISYTGECSDGYKGNICQSCEYGYSKTGSDTCSPCPDQVTNSMRIFGIFIALIILGAIMVKSTRDSAFVPKSLTSVYIKIFMNYLQLVMLVTTFNLNWPSLVLQVFSTQNSAGSVSDQVFSFDCFLQTSESDPDQYYFNKLILMSLMPIGISLLALVIWVFIDLKRKSFKHFTNDYVSTCIILLFIVHPNIVKMIFGSFNCKQINSGEYWLNDNLDIRCWSSKHLFYLFIVSIPAAIVWGIGIPAVCWLNLMKNKRRLNELSVRLKFGFFFNGYTASCYYWEFIILYRKILIICCSVFLANISVSIQALTVAIVLATSLHLQYRYRPYNGRPLNKMELRSVLVSSITIYCGLYYLTNDLDDWSSLIFFLLIVIMNLYFLYFWFIKIFHAGLLMVREKIPFIRKLMGHKPDGFDDEIFHSPKKGHVFSNDGEKMFSLLHNMKETKELPKPFDPKYTMADMFISVIPEFEAGKELSVGSYESQDSISEYQTSSVFESERERHTTSTLHEMSEEASDEDSKELRGAESEEEIDENEIKPEINDSSVEEIRVPYNQYGKRKS</sequence>
<feature type="transmembrane region" description="Helical" evidence="5">
    <location>
        <begin position="2042"/>
        <end position="2059"/>
    </location>
</feature>
<feature type="transmembrane region" description="Helical" evidence="5">
    <location>
        <begin position="2251"/>
        <end position="2278"/>
    </location>
</feature>
<feature type="transmembrane region" description="Helical" evidence="5">
    <location>
        <begin position="2299"/>
        <end position="2317"/>
    </location>
</feature>
<reference evidence="8" key="1">
    <citation type="submission" date="2021-09" db="EMBL/GenBank/DDBJ databases">
        <authorList>
            <consortium name="AG Swart"/>
            <person name="Singh M."/>
            <person name="Singh A."/>
            <person name="Seah K."/>
            <person name="Emmerich C."/>
        </authorList>
    </citation>
    <scope>NUCLEOTIDE SEQUENCE</scope>
    <source>
        <strain evidence="8">ATCC30299</strain>
    </source>
</reference>
<evidence type="ECO:0000313" key="8">
    <source>
        <dbReference type="EMBL" id="CAG9309798.1"/>
    </source>
</evidence>
<evidence type="ECO:0000256" key="4">
    <source>
        <dbReference type="SAM" id="MobiDB-lite"/>
    </source>
</evidence>
<feature type="transmembrane region" description="Helical" evidence="5">
    <location>
        <begin position="2137"/>
        <end position="2157"/>
    </location>
</feature>
<keyword evidence="5" id="KW-0472">Membrane</keyword>
<dbReference type="EMBL" id="CAJZBQ010000001">
    <property type="protein sequence ID" value="CAG9309798.1"/>
    <property type="molecule type" value="Genomic_DNA"/>
</dbReference>
<dbReference type="Gene3D" id="3.30.300.320">
    <property type="match status" value="2"/>
</dbReference>
<evidence type="ECO:0000256" key="5">
    <source>
        <dbReference type="SAM" id="Phobius"/>
    </source>
</evidence>
<feature type="transmembrane region" description="Helical" evidence="5">
    <location>
        <begin position="2186"/>
        <end position="2212"/>
    </location>
</feature>
<accession>A0AAU9I2Z5</accession>
<keyword evidence="5" id="KW-0812">Transmembrane</keyword>
<dbReference type="SMART" id="SM00710">
    <property type="entry name" value="PbH1"/>
    <property type="match status" value="12"/>
</dbReference>
<dbReference type="InterPro" id="IPR011050">
    <property type="entry name" value="Pectin_lyase_fold/virulence"/>
</dbReference>
<dbReference type="Gene3D" id="4.10.470.20">
    <property type="match status" value="1"/>
</dbReference>
<dbReference type="PANTHER" id="PTHR11319">
    <property type="entry name" value="G PROTEIN-COUPLED RECEPTOR-RELATED"/>
    <property type="match status" value="1"/>
</dbReference>
<keyword evidence="9" id="KW-1185">Reference proteome</keyword>
<comment type="caution">
    <text evidence="8">The sequence shown here is derived from an EMBL/GenBank/DDBJ whole genome shotgun (WGS) entry which is preliminary data.</text>
</comment>
<dbReference type="InterPro" id="IPR006626">
    <property type="entry name" value="PbH1"/>
</dbReference>
<feature type="region of interest" description="Disordered" evidence="4">
    <location>
        <begin position="2447"/>
        <end position="2519"/>
    </location>
</feature>
<feature type="domain" description="LNR" evidence="7">
    <location>
        <begin position="168"/>
        <end position="202"/>
    </location>
</feature>
<dbReference type="InterPro" id="IPR000800">
    <property type="entry name" value="Notch_dom"/>
</dbReference>
<feature type="transmembrane region" description="Helical" evidence="5">
    <location>
        <begin position="2102"/>
        <end position="2125"/>
    </location>
</feature>
<evidence type="ECO:0000256" key="3">
    <source>
        <dbReference type="ARBA" id="ARBA00023180"/>
    </source>
</evidence>
<feature type="transmembrane region" description="Helical" evidence="5">
    <location>
        <begin position="2003"/>
        <end position="2021"/>
    </location>
</feature>
<feature type="chain" id="PRO_5043392578" description="LNR domain-containing protein" evidence="6">
    <location>
        <begin position="16"/>
        <end position="2519"/>
    </location>
</feature>
<dbReference type="Proteomes" id="UP001162131">
    <property type="component" value="Unassembled WGS sequence"/>
</dbReference>
<feature type="transmembrane region" description="Helical" evidence="5">
    <location>
        <begin position="2323"/>
        <end position="2344"/>
    </location>
</feature>
<feature type="domain" description="LNR" evidence="7">
    <location>
        <begin position="62"/>
        <end position="102"/>
    </location>
</feature>
<organism evidence="8 9">
    <name type="scientific">Blepharisma stoltei</name>
    <dbReference type="NCBI Taxonomy" id="1481888"/>
    <lineage>
        <taxon>Eukaryota</taxon>
        <taxon>Sar</taxon>
        <taxon>Alveolata</taxon>
        <taxon>Ciliophora</taxon>
        <taxon>Postciliodesmatophora</taxon>
        <taxon>Heterotrichea</taxon>
        <taxon>Heterotrichida</taxon>
        <taxon>Blepharismidae</taxon>
        <taxon>Blepharisma</taxon>
    </lineage>
</organism>
<keyword evidence="2" id="KW-1015">Disulfide bond</keyword>
<evidence type="ECO:0000259" key="7">
    <source>
        <dbReference type="SMART" id="SM00004"/>
    </source>
</evidence>
<proteinExistence type="predicted"/>
<protein>
    <recommendedName>
        <fullName evidence="7">LNR domain-containing protein</fullName>
    </recommendedName>
</protein>
<feature type="signal peptide" evidence="6">
    <location>
        <begin position="1"/>
        <end position="15"/>
    </location>
</feature>
<evidence type="ECO:0000256" key="1">
    <source>
        <dbReference type="ARBA" id="ARBA00022737"/>
    </source>
</evidence>
<evidence type="ECO:0000256" key="2">
    <source>
        <dbReference type="ARBA" id="ARBA00023157"/>
    </source>
</evidence>
<keyword evidence="1" id="KW-0677">Repeat</keyword>
<keyword evidence="3" id="KW-0325">Glycoprotein</keyword>
<dbReference type="Pfam" id="PF00066">
    <property type="entry name" value="Notch"/>
    <property type="match status" value="2"/>
</dbReference>
<evidence type="ECO:0000313" key="9">
    <source>
        <dbReference type="Proteomes" id="UP001162131"/>
    </source>
</evidence>
<feature type="domain" description="LNR" evidence="7">
    <location>
        <begin position="129"/>
        <end position="167"/>
    </location>
</feature>
<feature type="domain" description="LNR" evidence="7">
    <location>
        <begin position="203"/>
        <end position="234"/>
    </location>
</feature>
<gene>
    <name evidence="8" type="ORF">BSTOLATCC_MIC15</name>
</gene>
<name>A0AAU9I2Z5_9CILI</name>
<dbReference type="SMART" id="SM00004">
    <property type="entry name" value="NL"/>
    <property type="match status" value="4"/>
</dbReference>
<feature type="transmembrane region" description="Helical" evidence="5">
    <location>
        <begin position="2224"/>
        <end position="2245"/>
    </location>
</feature>
<evidence type="ECO:0000256" key="6">
    <source>
        <dbReference type="SAM" id="SignalP"/>
    </source>
</evidence>
<keyword evidence="6" id="KW-0732">Signal</keyword>
<keyword evidence="5" id="KW-1133">Transmembrane helix</keyword>